<proteinExistence type="inferred from homology"/>
<dbReference type="InterPro" id="IPR000895">
    <property type="entry name" value="Transthyretin/HIU_hydrolase"/>
</dbReference>
<dbReference type="PROSITE" id="PS00768">
    <property type="entry name" value="TRANSTHYRETIN_1"/>
    <property type="match status" value="1"/>
</dbReference>
<dbReference type="PRINTS" id="PR00189">
    <property type="entry name" value="TRNSTHYRETIN"/>
</dbReference>
<comment type="caution">
    <text evidence="10">The sequence shown here is derived from an EMBL/GenBank/DDBJ whole genome shotgun (WGS) entry which is preliminary data.</text>
</comment>
<accession>A0ABQ7PUY0</accession>
<comment type="similarity">
    <text evidence="3 7">Belongs to the transthyretin family. 5-hydroxyisourate hydrolase subfamily.</text>
</comment>
<feature type="domain" description="Transthyretin/hydroxyisourate hydrolase" evidence="9">
    <location>
        <begin position="25"/>
        <end position="136"/>
    </location>
</feature>
<evidence type="ECO:0000256" key="6">
    <source>
        <dbReference type="ARBA" id="ARBA00022801"/>
    </source>
</evidence>
<evidence type="ECO:0000256" key="7">
    <source>
        <dbReference type="RuleBase" id="RU361270"/>
    </source>
</evidence>
<dbReference type="InterPro" id="IPR014306">
    <property type="entry name" value="Hydroxyisourate_hydrolase"/>
</dbReference>
<organism evidence="10 11">
    <name type="scientific">Plutella xylostella</name>
    <name type="common">Diamondback moth</name>
    <name type="synonym">Plutella maculipennis</name>
    <dbReference type="NCBI Taxonomy" id="51655"/>
    <lineage>
        <taxon>Eukaryota</taxon>
        <taxon>Metazoa</taxon>
        <taxon>Ecdysozoa</taxon>
        <taxon>Arthropoda</taxon>
        <taxon>Hexapoda</taxon>
        <taxon>Insecta</taxon>
        <taxon>Pterygota</taxon>
        <taxon>Neoptera</taxon>
        <taxon>Endopterygota</taxon>
        <taxon>Lepidoptera</taxon>
        <taxon>Glossata</taxon>
        <taxon>Ditrysia</taxon>
        <taxon>Yponomeutoidea</taxon>
        <taxon>Plutellidae</taxon>
        <taxon>Plutella</taxon>
    </lineage>
</organism>
<reference evidence="10 11" key="1">
    <citation type="submission" date="2021-06" db="EMBL/GenBank/DDBJ databases">
        <title>A haploid diamondback moth (Plutella xylostella L.) genome assembly resolves 31 chromosomes and identifies a diamide resistance mutation.</title>
        <authorList>
            <person name="Ward C.M."/>
            <person name="Perry K.D."/>
            <person name="Baker G."/>
            <person name="Powis K."/>
            <person name="Heckel D.G."/>
            <person name="Baxter S.W."/>
        </authorList>
    </citation>
    <scope>NUCLEOTIDE SEQUENCE [LARGE SCALE GENOMIC DNA]</scope>
    <source>
        <strain evidence="10 11">LV</strain>
        <tissue evidence="10">Single pupa</tissue>
    </source>
</reference>
<evidence type="ECO:0000256" key="4">
    <source>
        <dbReference type="ARBA" id="ARBA00011881"/>
    </source>
</evidence>
<dbReference type="Gene3D" id="2.60.40.180">
    <property type="entry name" value="Transthyretin/hydroxyisourate hydrolase domain"/>
    <property type="match status" value="1"/>
</dbReference>
<comment type="function">
    <text evidence="2">Catalyzes the hydrolysis of 5-hydroxyisourate (HIU) to 2-oxo-4-hydroxy-4-carboxy-5-ureidoimidazoline (OHCU).</text>
</comment>
<evidence type="ECO:0000313" key="10">
    <source>
        <dbReference type="EMBL" id="KAG7296786.1"/>
    </source>
</evidence>
<dbReference type="InterPro" id="IPR023419">
    <property type="entry name" value="Transthyretin_CS"/>
</dbReference>
<dbReference type="InterPro" id="IPR023418">
    <property type="entry name" value="Thyroxine_BS"/>
</dbReference>
<feature type="chain" id="PRO_5045715944" description="5-hydroxyisourate hydrolase" evidence="8">
    <location>
        <begin position="23"/>
        <end position="137"/>
    </location>
</feature>
<keyword evidence="5 7" id="KW-0659">Purine metabolism</keyword>
<dbReference type="Pfam" id="PF00576">
    <property type="entry name" value="Transthyretin"/>
    <property type="match status" value="1"/>
</dbReference>
<comment type="catalytic activity">
    <reaction evidence="1 7">
        <text>5-hydroxyisourate + H2O = 5-hydroxy-2-oxo-4-ureido-2,5-dihydro-1H-imidazole-5-carboxylate + H(+)</text>
        <dbReference type="Rhea" id="RHEA:23736"/>
        <dbReference type="ChEBI" id="CHEBI:15377"/>
        <dbReference type="ChEBI" id="CHEBI:15378"/>
        <dbReference type="ChEBI" id="CHEBI:18072"/>
        <dbReference type="ChEBI" id="CHEBI:58639"/>
        <dbReference type="EC" id="3.5.2.17"/>
    </reaction>
</comment>
<protein>
    <recommendedName>
        <fullName evidence="7">5-hydroxyisourate hydrolase</fullName>
        <shortName evidence="7">HIU hydrolase</shortName>
        <shortName evidence="7">HIUHase</shortName>
        <ecNumber evidence="7">3.5.2.17</ecNumber>
    </recommendedName>
</protein>
<evidence type="ECO:0000259" key="9">
    <source>
        <dbReference type="SMART" id="SM00095"/>
    </source>
</evidence>
<name>A0ABQ7PUY0_PLUXY</name>
<gene>
    <name evidence="10" type="ORF">JYU34_020726</name>
</gene>
<dbReference type="CDD" id="cd05822">
    <property type="entry name" value="TLP_HIUase"/>
    <property type="match status" value="1"/>
</dbReference>
<evidence type="ECO:0000256" key="2">
    <source>
        <dbReference type="ARBA" id="ARBA00002704"/>
    </source>
</evidence>
<dbReference type="InterPro" id="IPR023416">
    <property type="entry name" value="Transthyretin/HIU_hydrolase_d"/>
</dbReference>
<dbReference type="InterPro" id="IPR036817">
    <property type="entry name" value="Transthyretin/HIU_hydrolase_sf"/>
</dbReference>
<dbReference type="PROSITE" id="PS00769">
    <property type="entry name" value="TRANSTHYRETIN_2"/>
    <property type="match status" value="1"/>
</dbReference>
<keyword evidence="11" id="KW-1185">Reference proteome</keyword>
<evidence type="ECO:0000313" key="11">
    <source>
        <dbReference type="Proteomes" id="UP000823941"/>
    </source>
</evidence>
<feature type="signal peptide" evidence="8">
    <location>
        <begin position="1"/>
        <end position="22"/>
    </location>
</feature>
<dbReference type="Proteomes" id="UP000823941">
    <property type="component" value="Chromosome 28"/>
</dbReference>
<dbReference type="EC" id="3.5.2.17" evidence="7"/>
<dbReference type="PANTHER" id="PTHR10395">
    <property type="entry name" value="URICASE AND TRANSTHYRETIN-RELATED"/>
    <property type="match status" value="1"/>
</dbReference>
<evidence type="ECO:0000256" key="1">
    <source>
        <dbReference type="ARBA" id="ARBA00001043"/>
    </source>
</evidence>
<comment type="subunit">
    <text evidence="4 7">Homotetramer.</text>
</comment>
<dbReference type="PANTHER" id="PTHR10395:SF7">
    <property type="entry name" value="5-HYDROXYISOURATE HYDROLASE"/>
    <property type="match status" value="1"/>
</dbReference>
<dbReference type="NCBIfam" id="TIGR02962">
    <property type="entry name" value="hdxy_isourate"/>
    <property type="match status" value="1"/>
</dbReference>
<sequence>MTPHVSLICVFLLILSVSSSEADDMSRPVLSTHVLDTSTGKPAVGVFVELYKDKEPNWVQWHNTATNTDGRIQFPFSKDSMAEGTYKLKFNVGEYYERNGKESLYPYVEIVFKVKDGEHYHIPLLLTPFGYSTYRGS</sequence>
<evidence type="ECO:0000256" key="3">
    <source>
        <dbReference type="ARBA" id="ARBA00009850"/>
    </source>
</evidence>
<dbReference type="EMBL" id="JAHIBW010000028">
    <property type="protein sequence ID" value="KAG7296786.1"/>
    <property type="molecule type" value="Genomic_DNA"/>
</dbReference>
<dbReference type="SMART" id="SM00095">
    <property type="entry name" value="TR_THY"/>
    <property type="match status" value="1"/>
</dbReference>
<dbReference type="SUPFAM" id="SSF49472">
    <property type="entry name" value="Transthyretin (synonym: prealbumin)"/>
    <property type="match status" value="1"/>
</dbReference>
<evidence type="ECO:0000256" key="8">
    <source>
        <dbReference type="SAM" id="SignalP"/>
    </source>
</evidence>
<keyword evidence="8" id="KW-0732">Signal</keyword>
<keyword evidence="6 7" id="KW-0378">Hydrolase</keyword>
<evidence type="ECO:0000256" key="5">
    <source>
        <dbReference type="ARBA" id="ARBA00022631"/>
    </source>
</evidence>